<evidence type="ECO:0000256" key="1">
    <source>
        <dbReference type="ARBA" id="ARBA00035112"/>
    </source>
</evidence>
<keyword evidence="2" id="KW-1133">Transmembrane helix</keyword>
<keyword evidence="2" id="KW-0812">Transmembrane</keyword>
<dbReference type="GO" id="GO:0043386">
    <property type="term" value="P:mycotoxin biosynthetic process"/>
    <property type="evidence" value="ECO:0007669"/>
    <property type="project" value="InterPro"/>
</dbReference>
<dbReference type="Proteomes" id="UP000664169">
    <property type="component" value="Unassembled WGS sequence"/>
</dbReference>
<evidence type="ECO:0000313" key="3">
    <source>
        <dbReference type="EMBL" id="CAF9918429.1"/>
    </source>
</evidence>
<reference evidence="3" key="1">
    <citation type="submission" date="2021-03" db="EMBL/GenBank/DDBJ databases">
        <authorList>
            <person name="Tagirdzhanova G."/>
        </authorList>
    </citation>
    <scope>NUCLEOTIDE SEQUENCE</scope>
</reference>
<sequence length="230" mass="26060">MSYQADEEEKPFLTNGSLEVERKIQAGHVDGRKRLTHRHTKLVAGGIAAFLALQIILIGIYTYVYFSFIQHSQSAPETGSLRLGASTEGKHFDSSAIPDHNHTGLTFVHSTDIDGLDVRWQRKKYTAFQDSPYTRAPSSSTDAAWERLLENMTIRVTGEELERAGQTSIELPGGGYMAWLGVHHELHCIKYIREWKYKEHFFPVGTEEEIQHRSIHAGELTPYTLILSMC</sequence>
<organism evidence="3 4">
    <name type="scientific">Gomphillus americanus</name>
    <dbReference type="NCBI Taxonomy" id="1940652"/>
    <lineage>
        <taxon>Eukaryota</taxon>
        <taxon>Fungi</taxon>
        <taxon>Dikarya</taxon>
        <taxon>Ascomycota</taxon>
        <taxon>Pezizomycotina</taxon>
        <taxon>Lecanoromycetes</taxon>
        <taxon>OSLEUM clade</taxon>
        <taxon>Ostropomycetidae</taxon>
        <taxon>Ostropales</taxon>
        <taxon>Graphidaceae</taxon>
        <taxon>Gomphilloideae</taxon>
        <taxon>Gomphillus</taxon>
    </lineage>
</organism>
<proteinExistence type="inferred from homology"/>
<keyword evidence="2" id="KW-0472">Membrane</keyword>
<dbReference type="AlphaFoldDB" id="A0A8H3ILV9"/>
<dbReference type="EMBL" id="CAJPDQ010000013">
    <property type="protein sequence ID" value="CAF9918429.1"/>
    <property type="molecule type" value="Genomic_DNA"/>
</dbReference>
<dbReference type="PANTHER" id="PTHR33365">
    <property type="entry name" value="YALI0B05434P"/>
    <property type="match status" value="1"/>
</dbReference>
<evidence type="ECO:0008006" key="5">
    <source>
        <dbReference type="Google" id="ProtNLM"/>
    </source>
</evidence>
<keyword evidence="4" id="KW-1185">Reference proteome</keyword>
<accession>A0A8H3ILV9</accession>
<protein>
    <recommendedName>
        <fullName evidence="5">Tat pathway signal sequence</fullName>
    </recommendedName>
</protein>
<name>A0A8H3ILV9_9LECA</name>
<comment type="caution">
    <text evidence="3">The sequence shown here is derived from an EMBL/GenBank/DDBJ whole genome shotgun (WGS) entry which is preliminary data.</text>
</comment>
<evidence type="ECO:0000256" key="2">
    <source>
        <dbReference type="SAM" id="Phobius"/>
    </source>
</evidence>
<dbReference type="InterPro" id="IPR021765">
    <property type="entry name" value="UstYa-like"/>
</dbReference>
<dbReference type="Pfam" id="PF11807">
    <property type="entry name" value="UstYa"/>
    <property type="match status" value="1"/>
</dbReference>
<dbReference type="PANTHER" id="PTHR33365:SF12">
    <property type="entry name" value="TAT PATHWAY SIGNAL SEQUENCE"/>
    <property type="match status" value="1"/>
</dbReference>
<evidence type="ECO:0000313" key="4">
    <source>
        <dbReference type="Proteomes" id="UP000664169"/>
    </source>
</evidence>
<gene>
    <name evidence="3" type="ORF">GOMPHAMPRED_001517</name>
</gene>
<dbReference type="OrthoDB" id="3687641at2759"/>
<feature type="transmembrane region" description="Helical" evidence="2">
    <location>
        <begin position="42"/>
        <end position="66"/>
    </location>
</feature>
<comment type="similarity">
    <text evidence="1">Belongs to the ustYa family.</text>
</comment>